<dbReference type="AlphaFoldDB" id="A0A4R1BGG7"/>
<gene>
    <name evidence="2" type="ORF">EZJ19_05140</name>
</gene>
<dbReference type="InterPro" id="IPR008620">
    <property type="entry name" value="FixH"/>
</dbReference>
<evidence type="ECO:0008006" key="4">
    <source>
        <dbReference type="Google" id="ProtNLM"/>
    </source>
</evidence>
<feature type="transmembrane region" description="Helical" evidence="1">
    <location>
        <begin position="17"/>
        <end position="40"/>
    </location>
</feature>
<comment type="caution">
    <text evidence="2">The sequence shown here is derived from an EMBL/GenBank/DDBJ whole genome shotgun (WGS) entry which is preliminary data.</text>
</comment>
<dbReference type="Pfam" id="PF05751">
    <property type="entry name" value="FixH"/>
    <property type="match status" value="1"/>
</dbReference>
<evidence type="ECO:0000256" key="1">
    <source>
        <dbReference type="SAM" id="Phobius"/>
    </source>
</evidence>
<protein>
    <recommendedName>
        <fullName evidence="4">Nitrogen fixation protein FixH</fullName>
    </recommendedName>
</protein>
<sequence length="180" mass="19482">MNTTMLEKKTVWWSEPMVWLLITLPLTAVIAGTLTVWIAVKNADTLVKEEHVKDGMGIAKVADRDIKAAQLGVVATLQAEPGRLVLKLSGHFAKPQSGLTLTLVHPTDERQDMVLLFSPAGPDSYATAYASLPAGKRLLELAPGDRSWRLAGQWQAPFTGTLQLAAASQFSSTQHSPNQP</sequence>
<keyword evidence="1" id="KW-0812">Transmembrane</keyword>
<keyword evidence="1" id="KW-1133">Transmembrane helix</keyword>
<keyword evidence="1" id="KW-0472">Membrane</keyword>
<accession>A0A4R1BGG7</accession>
<dbReference type="Proteomes" id="UP000295443">
    <property type="component" value="Unassembled WGS sequence"/>
</dbReference>
<evidence type="ECO:0000313" key="2">
    <source>
        <dbReference type="EMBL" id="TCJ16290.1"/>
    </source>
</evidence>
<proteinExistence type="predicted"/>
<keyword evidence="3" id="KW-1185">Reference proteome</keyword>
<name>A0A4R1BGG7_9PROT</name>
<reference evidence="2 3" key="1">
    <citation type="submission" date="2019-03" db="EMBL/GenBank/DDBJ databases">
        <title>Genome sequence of Thiobacillaceae bacterium LSR1, a sulfur-oxidizing bacterium isolated from freshwater sediment.</title>
        <authorList>
            <person name="Li S."/>
        </authorList>
    </citation>
    <scope>NUCLEOTIDE SEQUENCE [LARGE SCALE GENOMIC DNA]</scope>
    <source>
        <strain evidence="2 3">LSR1</strain>
    </source>
</reference>
<dbReference type="EMBL" id="SJZB01000018">
    <property type="protein sequence ID" value="TCJ16290.1"/>
    <property type="molecule type" value="Genomic_DNA"/>
</dbReference>
<organism evidence="2 3">
    <name type="scientific">Parasulfuritortus cantonensis</name>
    <dbReference type="NCBI Taxonomy" id="2528202"/>
    <lineage>
        <taxon>Bacteria</taxon>
        <taxon>Pseudomonadati</taxon>
        <taxon>Pseudomonadota</taxon>
        <taxon>Betaproteobacteria</taxon>
        <taxon>Nitrosomonadales</taxon>
        <taxon>Thiobacillaceae</taxon>
        <taxon>Parasulfuritortus</taxon>
    </lineage>
</organism>
<dbReference type="OrthoDB" id="5295180at2"/>
<evidence type="ECO:0000313" key="3">
    <source>
        <dbReference type="Proteomes" id="UP000295443"/>
    </source>
</evidence>